<accession>A0ABD0VGS2</accession>
<sequence>MIRQRIFRQARLDMCKSSVDYHIMISIKAWSLRGMTESSRCANNDEDRSLEALWATHASMCQQFADFFLEFR</sequence>
<protein>
    <submittedName>
        <fullName evidence="1">Uncharacterized protein</fullName>
    </submittedName>
</protein>
<dbReference type="Proteomes" id="UP001552299">
    <property type="component" value="Unassembled WGS sequence"/>
</dbReference>
<dbReference type="AlphaFoldDB" id="A0ABD0VGS2"/>
<evidence type="ECO:0000313" key="1">
    <source>
        <dbReference type="EMBL" id="KAL0921712.1"/>
    </source>
</evidence>
<organism evidence="1 2">
    <name type="scientific">Dendrobium thyrsiflorum</name>
    <name type="common">Pinecone-like raceme dendrobium</name>
    <name type="synonym">Orchid</name>
    <dbReference type="NCBI Taxonomy" id="117978"/>
    <lineage>
        <taxon>Eukaryota</taxon>
        <taxon>Viridiplantae</taxon>
        <taxon>Streptophyta</taxon>
        <taxon>Embryophyta</taxon>
        <taxon>Tracheophyta</taxon>
        <taxon>Spermatophyta</taxon>
        <taxon>Magnoliopsida</taxon>
        <taxon>Liliopsida</taxon>
        <taxon>Asparagales</taxon>
        <taxon>Orchidaceae</taxon>
        <taxon>Epidendroideae</taxon>
        <taxon>Malaxideae</taxon>
        <taxon>Dendrobiinae</taxon>
        <taxon>Dendrobium</taxon>
    </lineage>
</organism>
<proteinExistence type="predicted"/>
<keyword evidence="2" id="KW-1185">Reference proteome</keyword>
<reference evidence="1 2" key="1">
    <citation type="journal article" date="2024" name="Plant Biotechnol. J.">
        <title>Dendrobium thyrsiflorum genome and its molecular insights into genes involved in important horticultural traits.</title>
        <authorList>
            <person name="Chen B."/>
            <person name="Wang J.Y."/>
            <person name="Zheng P.J."/>
            <person name="Li K.L."/>
            <person name="Liang Y.M."/>
            <person name="Chen X.F."/>
            <person name="Zhang C."/>
            <person name="Zhao X."/>
            <person name="He X."/>
            <person name="Zhang G.Q."/>
            <person name="Liu Z.J."/>
            <person name="Xu Q."/>
        </authorList>
    </citation>
    <scope>NUCLEOTIDE SEQUENCE [LARGE SCALE GENOMIC DNA]</scope>
    <source>
        <strain evidence="1">GZMU011</strain>
    </source>
</reference>
<evidence type="ECO:0000313" key="2">
    <source>
        <dbReference type="Proteomes" id="UP001552299"/>
    </source>
</evidence>
<gene>
    <name evidence="1" type="ORF">M5K25_008812</name>
</gene>
<name>A0ABD0VGS2_DENTH</name>
<dbReference type="EMBL" id="JANQDX010000007">
    <property type="protein sequence ID" value="KAL0921712.1"/>
    <property type="molecule type" value="Genomic_DNA"/>
</dbReference>
<comment type="caution">
    <text evidence="1">The sequence shown here is derived from an EMBL/GenBank/DDBJ whole genome shotgun (WGS) entry which is preliminary data.</text>
</comment>